<evidence type="ECO:0000259" key="2">
    <source>
        <dbReference type="Pfam" id="PF17800"/>
    </source>
</evidence>
<organism evidence="3 4">
    <name type="scientific">Lactuca virosa</name>
    <dbReference type="NCBI Taxonomy" id="75947"/>
    <lineage>
        <taxon>Eukaryota</taxon>
        <taxon>Viridiplantae</taxon>
        <taxon>Streptophyta</taxon>
        <taxon>Embryophyta</taxon>
        <taxon>Tracheophyta</taxon>
        <taxon>Spermatophyta</taxon>
        <taxon>Magnoliopsida</taxon>
        <taxon>eudicotyledons</taxon>
        <taxon>Gunneridae</taxon>
        <taxon>Pentapetalae</taxon>
        <taxon>asterids</taxon>
        <taxon>campanulids</taxon>
        <taxon>Asterales</taxon>
        <taxon>Asteraceae</taxon>
        <taxon>Cichorioideae</taxon>
        <taxon>Cichorieae</taxon>
        <taxon>Lactucinae</taxon>
        <taxon>Lactuca</taxon>
    </lineage>
</organism>
<comment type="caution">
    <text evidence="3">The sequence shown here is derived from an EMBL/GenBank/DDBJ whole genome shotgun (WGS) entry which is preliminary data.</text>
</comment>
<evidence type="ECO:0000313" key="3">
    <source>
        <dbReference type="EMBL" id="CAH1447339.1"/>
    </source>
</evidence>
<accession>A0AAU9PBC9</accession>
<feature type="region of interest" description="Disordered" evidence="1">
    <location>
        <begin position="101"/>
        <end position="127"/>
    </location>
</feature>
<protein>
    <recommendedName>
        <fullName evidence="2">Nucleoplasmin-like domain-containing protein</fullName>
    </recommendedName>
</protein>
<feature type="domain" description="Nucleoplasmin-like" evidence="2">
    <location>
        <begin position="3"/>
        <end position="92"/>
    </location>
</feature>
<dbReference type="AlphaFoldDB" id="A0AAU9PBC9"/>
<dbReference type="InterPro" id="IPR041232">
    <property type="entry name" value="NPL"/>
</dbReference>
<evidence type="ECO:0000256" key="1">
    <source>
        <dbReference type="SAM" id="MobiDB-lite"/>
    </source>
</evidence>
<keyword evidence="4" id="KW-1185">Reference proteome</keyword>
<feature type="compositionally biased region" description="Acidic residues" evidence="1">
    <location>
        <begin position="104"/>
        <end position="118"/>
    </location>
</feature>
<proteinExistence type="predicted"/>
<evidence type="ECO:0000313" key="4">
    <source>
        <dbReference type="Proteomes" id="UP001157418"/>
    </source>
</evidence>
<sequence length="188" mass="21546">MPFWGVEIKSGQSVNVRVRRGDNLRIYKVHLGETKKEIDEFVYLHITVDGKKLLVGTLHPKRLPQQELMLVFDRHIQISHTWENGSVYFSGLQQFISLGYSDADSSDSDDDEEEETTNQEEGNHVAETSSAVECAHFCTFCHRTFKREDVHIGTLRKHKIGIINQDQNKVEEDIGSDGGGDRCCPRWR</sequence>
<reference evidence="3 4" key="1">
    <citation type="submission" date="2022-01" db="EMBL/GenBank/DDBJ databases">
        <authorList>
            <person name="Xiong W."/>
            <person name="Schranz E."/>
        </authorList>
    </citation>
    <scope>NUCLEOTIDE SEQUENCE [LARGE SCALE GENOMIC DNA]</scope>
</reference>
<dbReference type="EMBL" id="CAKMRJ010005523">
    <property type="protein sequence ID" value="CAH1447339.1"/>
    <property type="molecule type" value="Genomic_DNA"/>
</dbReference>
<dbReference type="Proteomes" id="UP001157418">
    <property type="component" value="Unassembled WGS sequence"/>
</dbReference>
<gene>
    <name evidence="3" type="ORF">LVIROSA_LOCUS32954</name>
</gene>
<name>A0AAU9PBC9_9ASTR</name>
<dbReference type="Gene3D" id="2.60.120.340">
    <property type="entry name" value="Nucleoplasmin core domain"/>
    <property type="match status" value="1"/>
</dbReference>
<dbReference type="Pfam" id="PF17800">
    <property type="entry name" value="NPL"/>
    <property type="match status" value="1"/>
</dbReference>